<dbReference type="GO" id="GO:0016020">
    <property type="term" value="C:membrane"/>
    <property type="evidence" value="ECO:0007669"/>
    <property type="project" value="UniProtKB-SubCell"/>
</dbReference>
<feature type="transmembrane region" description="Helical" evidence="9">
    <location>
        <begin position="536"/>
        <end position="555"/>
    </location>
</feature>
<feature type="transmembrane region" description="Helical" evidence="9">
    <location>
        <begin position="467"/>
        <end position="485"/>
    </location>
</feature>
<dbReference type="InterPro" id="IPR050490">
    <property type="entry name" value="Bact_solute-bd_prot1"/>
</dbReference>
<dbReference type="PANTHER" id="PTHR43649:SF33">
    <property type="entry name" value="POLYGALACTURONAN_RHAMNOGALACTURONAN-BINDING PROTEIN YTCQ"/>
    <property type="match status" value="1"/>
</dbReference>
<dbReference type="InterPro" id="IPR006059">
    <property type="entry name" value="SBP"/>
</dbReference>
<dbReference type="PANTHER" id="PTHR43649">
    <property type="entry name" value="ARABINOSE-BINDING PROTEIN-RELATED"/>
    <property type="match status" value="1"/>
</dbReference>
<keyword evidence="13" id="KW-1185">Reference proteome</keyword>
<evidence type="ECO:0000256" key="9">
    <source>
        <dbReference type="SAM" id="Phobius"/>
    </source>
</evidence>
<dbReference type="InterPro" id="IPR017978">
    <property type="entry name" value="GPCR_3_C"/>
</dbReference>
<sequence>MRFLSLTNIKLIHLLLFILLLLFSLSNGELLISALAYSYTDDDQIITPLIKKFNEYSKNNNLNIKVKLNIITPSNSTVYISDYGTTIETLLSKKSDKYDIYFYDNVYTKRYGKYFVNFKKKIPQEHLNMYKSEFSSDLYISNDRWVGLPVQVDYRVLYVNMDLLNKYNMEIPRTWDELIKTGRYIYDEEAKNNPNNDLSIYNGSLDADESGTSTTIEFIYSFRKSKKDPPPEFNSPEAIEALEKLKELKNRISSDEEFSQYGSYVFSKLFNGKSIFLKYWYTNSHPVYKKVPLPGRIEGISTSCLGGNNIAVSIFSSKEKQDAAVKVVEFITSKDIKKEFSIKNDLYSGIASLYDDEEVCSSKIDCELFKNLQPVVRPTRENEDYDEFSLNFRNYIYEYIFGNKSAEEVLNNVVNLRKVYMISLDTKDSPIGLISFILLCLLSCIMILSIIFVFIPTFKLQDFLPSDFWILLMMGIIMVFSMSFTEIGEITKLNCHLRLFLFSFGFLLNMITVLYKLIICFPEENKFSIWVGKHRYIFISLFIFINMIINFLFLLHPYDIKDVQEDNGKHFKICKLNHMSSISIKYILIFFMSLILLNIIILVFLEWNIKSTFLDIRMFISSIYIDILSFILFIIIELYEIRNYIGYFIIRIIIYSVYGVSNFIFMFFYKIIYYYIKKSSENKEEGINTIINNLKNEIDISSEKASTSRFISTKRSEIGETSNRSSTYQSYLQHRRSLSFYNKILNYHSRQEIGRSSCSTVTNNDHTSNERSNN</sequence>
<evidence type="ECO:0000256" key="2">
    <source>
        <dbReference type="ARBA" id="ARBA00022475"/>
    </source>
</evidence>
<dbReference type="OrthoDB" id="2157358at2759"/>
<dbReference type="EMBL" id="MCFH01000023">
    <property type="protein sequence ID" value="ORX49624.1"/>
    <property type="molecule type" value="Genomic_DNA"/>
</dbReference>
<feature type="domain" description="G-protein coupled receptors family 3 profile" evidence="11">
    <location>
        <begin position="431"/>
        <end position="665"/>
    </location>
</feature>
<evidence type="ECO:0000256" key="6">
    <source>
        <dbReference type="ARBA" id="ARBA00023136"/>
    </source>
</evidence>
<keyword evidence="8" id="KW-0449">Lipoprotein</keyword>
<comment type="caution">
    <text evidence="12">The sequence shown here is derived from an EMBL/GenBank/DDBJ whole genome shotgun (WGS) entry which is preliminary data.</text>
</comment>
<reference evidence="12 13" key="1">
    <citation type="submission" date="2016-08" db="EMBL/GenBank/DDBJ databases">
        <title>Genomes of anaerobic fungi encode conserved fungal cellulosomes for biomass hydrolysis.</title>
        <authorList>
            <consortium name="DOE Joint Genome Institute"/>
            <person name="Haitjema C.H."/>
            <person name="Gilmore S.P."/>
            <person name="Henske J.K."/>
            <person name="Solomon K.V."/>
            <person name="De Groot R."/>
            <person name="Kuo A."/>
            <person name="Mondo S.J."/>
            <person name="Salamov A.A."/>
            <person name="Labutti K."/>
            <person name="Zhao Z."/>
            <person name="Chiniquy J."/>
            <person name="Barry K."/>
            <person name="Brewer H.M."/>
            <person name="Purvine S.O."/>
            <person name="Wright A.T."/>
            <person name="Boxma B."/>
            <person name="Van Alen T."/>
            <person name="Hackstein J.H."/>
            <person name="Baker S.E."/>
            <person name="Grigoriev I.V."/>
            <person name="O'Malley M.A."/>
        </authorList>
    </citation>
    <scope>NUCLEOTIDE SEQUENCE [LARGE SCALE GENOMIC DNA]</scope>
    <source>
        <strain evidence="13">finn</strain>
    </source>
</reference>
<dbReference type="Gene3D" id="3.40.190.10">
    <property type="entry name" value="Periplasmic binding protein-like II"/>
    <property type="match status" value="1"/>
</dbReference>
<name>A0A1Y1VA40_9FUNG</name>
<evidence type="ECO:0000256" key="7">
    <source>
        <dbReference type="ARBA" id="ARBA00023139"/>
    </source>
</evidence>
<evidence type="ECO:0000313" key="13">
    <source>
        <dbReference type="Proteomes" id="UP000193719"/>
    </source>
</evidence>
<evidence type="ECO:0000256" key="10">
    <source>
        <dbReference type="SAM" id="SignalP"/>
    </source>
</evidence>
<proteinExistence type="predicted"/>
<keyword evidence="4 10" id="KW-0732">Signal</keyword>
<keyword evidence="2" id="KW-1003">Cell membrane</keyword>
<keyword evidence="3 9" id="KW-0812">Transmembrane</keyword>
<feature type="transmembrane region" description="Helical" evidence="9">
    <location>
        <begin position="586"/>
        <end position="607"/>
    </location>
</feature>
<evidence type="ECO:0000256" key="4">
    <source>
        <dbReference type="ARBA" id="ARBA00022729"/>
    </source>
</evidence>
<gene>
    <name evidence="12" type="ORF">BCR36DRAFT_412612</name>
</gene>
<feature type="transmembrane region" description="Helical" evidence="9">
    <location>
        <begin position="645"/>
        <end position="669"/>
    </location>
</feature>
<evidence type="ECO:0000256" key="5">
    <source>
        <dbReference type="ARBA" id="ARBA00022989"/>
    </source>
</evidence>
<evidence type="ECO:0000256" key="3">
    <source>
        <dbReference type="ARBA" id="ARBA00022692"/>
    </source>
</evidence>
<feature type="transmembrane region" description="Helical" evidence="9">
    <location>
        <begin position="497"/>
        <end position="515"/>
    </location>
</feature>
<keyword evidence="7" id="KW-0564">Palmitate</keyword>
<organism evidence="12 13">
    <name type="scientific">Piromyces finnis</name>
    <dbReference type="NCBI Taxonomy" id="1754191"/>
    <lineage>
        <taxon>Eukaryota</taxon>
        <taxon>Fungi</taxon>
        <taxon>Fungi incertae sedis</taxon>
        <taxon>Chytridiomycota</taxon>
        <taxon>Chytridiomycota incertae sedis</taxon>
        <taxon>Neocallimastigomycetes</taxon>
        <taxon>Neocallimastigales</taxon>
        <taxon>Neocallimastigaceae</taxon>
        <taxon>Piromyces</taxon>
    </lineage>
</organism>
<feature type="transmembrane region" description="Helical" evidence="9">
    <location>
        <begin position="431"/>
        <end position="455"/>
    </location>
</feature>
<evidence type="ECO:0000259" key="11">
    <source>
        <dbReference type="Pfam" id="PF00003"/>
    </source>
</evidence>
<protein>
    <submittedName>
        <fullName evidence="12">Periplasmic binding protein-like II</fullName>
    </submittedName>
</protein>
<evidence type="ECO:0000313" key="12">
    <source>
        <dbReference type="EMBL" id="ORX49624.1"/>
    </source>
</evidence>
<feature type="chain" id="PRO_5011005060" evidence="10">
    <location>
        <begin position="29"/>
        <end position="774"/>
    </location>
</feature>
<comment type="subcellular location">
    <subcellularLocation>
        <location evidence="1">Membrane</location>
        <topology evidence="1">Multi-pass membrane protein</topology>
    </subcellularLocation>
</comment>
<accession>A0A1Y1VA40</accession>
<reference evidence="12 13" key="2">
    <citation type="submission" date="2016-08" db="EMBL/GenBank/DDBJ databases">
        <title>Pervasive Adenine N6-methylation of Active Genes in Fungi.</title>
        <authorList>
            <consortium name="DOE Joint Genome Institute"/>
            <person name="Mondo S.J."/>
            <person name="Dannebaum R.O."/>
            <person name="Kuo R.C."/>
            <person name="Labutti K."/>
            <person name="Haridas S."/>
            <person name="Kuo A."/>
            <person name="Salamov A."/>
            <person name="Ahrendt S.R."/>
            <person name="Lipzen A."/>
            <person name="Sullivan W."/>
            <person name="Andreopoulos W.B."/>
            <person name="Clum A."/>
            <person name="Lindquist E."/>
            <person name="Daum C."/>
            <person name="Ramamoorthy G.K."/>
            <person name="Gryganskyi A."/>
            <person name="Culley D."/>
            <person name="Magnuson J.K."/>
            <person name="James T.Y."/>
            <person name="O'Malley M.A."/>
            <person name="Stajich J.E."/>
            <person name="Spatafora J.W."/>
            <person name="Visel A."/>
            <person name="Grigoriev I.V."/>
        </authorList>
    </citation>
    <scope>NUCLEOTIDE SEQUENCE [LARGE SCALE GENOMIC DNA]</scope>
    <source>
        <strain evidence="13">finn</strain>
    </source>
</reference>
<dbReference type="Proteomes" id="UP000193719">
    <property type="component" value="Unassembled WGS sequence"/>
</dbReference>
<keyword evidence="6 9" id="KW-0472">Membrane</keyword>
<evidence type="ECO:0000256" key="8">
    <source>
        <dbReference type="ARBA" id="ARBA00023288"/>
    </source>
</evidence>
<dbReference type="Pfam" id="PF13416">
    <property type="entry name" value="SBP_bac_8"/>
    <property type="match status" value="1"/>
</dbReference>
<feature type="signal peptide" evidence="10">
    <location>
        <begin position="1"/>
        <end position="28"/>
    </location>
</feature>
<evidence type="ECO:0000256" key="1">
    <source>
        <dbReference type="ARBA" id="ARBA00004141"/>
    </source>
</evidence>
<dbReference type="Pfam" id="PF00003">
    <property type="entry name" value="7tm_3"/>
    <property type="match status" value="1"/>
</dbReference>
<dbReference type="AlphaFoldDB" id="A0A1Y1VA40"/>
<feature type="transmembrane region" description="Helical" evidence="9">
    <location>
        <begin position="619"/>
        <end position="639"/>
    </location>
</feature>
<dbReference type="SUPFAM" id="SSF53850">
    <property type="entry name" value="Periplasmic binding protein-like II"/>
    <property type="match status" value="1"/>
</dbReference>
<dbReference type="GO" id="GO:0004930">
    <property type="term" value="F:G protein-coupled receptor activity"/>
    <property type="evidence" value="ECO:0007669"/>
    <property type="project" value="InterPro"/>
</dbReference>
<keyword evidence="5 9" id="KW-1133">Transmembrane helix</keyword>